<accession>A0ACC4CZE2</accession>
<keyword evidence="2" id="KW-1185">Reference proteome</keyword>
<organism evidence="1 2">
    <name type="scientific">Populus alba</name>
    <name type="common">White poplar</name>
    <dbReference type="NCBI Taxonomy" id="43335"/>
    <lineage>
        <taxon>Eukaryota</taxon>
        <taxon>Viridiplantae</taxon>
        <taxon>Streptophyta</taxon>
        <taxon>Embryophyta</taxon>
        <taxon>Tracheophyta</taxon>
        <taxon>Spermatophyta</taxon>
        <taxon>Magnoliopsida</taxon>
        <taxon>eudicotyledons</taxon>
        <taxon>Gunneridae</taxon>
        <taxon>Pentapetalae</taxon>
        <taxon>rosids</taxon>
        <taxon>fabids</taxon>
        <taxon>Malpighiales</taxon>
        <taxon>Salicaceae</taxon>
        <taxon>Saliceae</taxon>
        <taxon>Populus</taxon>
    </lineage>
</organism>
<gene>
    <name evidence="1" type="ORF">D5086_001701</name>
</gene>
<evidence type="ECO:0000313" key="1">
    <source>
        <dbReference type="EMBL" id="KAL3610681.1"/>
    </source>
</evidence>
<reference evidence="1 2" key="1">
    <citation type="journal article" date="2024" name="Plant Biotechnol. J.">
        <title>Genome and CRISPR/Cas9 system of a widespread forest tree (Populus alba) in the world.</title>
        <authorList>
            <person name="Liu Y.J."/>
            <person name="Jiang P.F."/>
            <person name="Han X.M."/>
            <person name="Li X.Y."/>
            <person name="Wang H.M."/>
            <person name="Wang Y.J."/>
            <person name="Wang X.X."/>
            <person name="Zeng Q.Y."/>
        </authorList>
    </citation>
    <scope>NUCLEOTIDE SEQUENCE [LARGE SCALE GENOMIC DNA]</scope>
    <source>
        <strain evidence="2">cv. PAL-ZL1</strain>
    </source>
</reference>
<name>A0ACC4CZE2_POPAL</name>
<proteinExistence type="predicted"/>
<comment type="caution">
    <text evidence="1">The sequence shown here is derived from an EMBL/GenBank/DDBJ whole genome shotgun (WGS) entry which is preliminary data.</text>
</comment>
<protein>
    <submittedName>
        <fullName evidence="1">Uncharacterized protein</fullName>
    </submittedName>
</protein>
<dbReference type="EMBL" id="RCHU02000001">
    <property type="protein sequence ID" value="KAL3610681.1"/>
    <property type="molecule type" value="Genomic_DNA"/>
</dbReference>
<evidence type="ECO:0000313" key="2">
    <source>
        <dbReference type="Proteomes" id="UP000309997"/>
    </source>
</evidence>
<dbReference type="Proteomes" id="UP000309997">
    <property type="component" value="Unassembled WGS sequence"/>
</dbReference>
<sequence length="69" mass="7791">MLETRPKPRRLSPRGASIVQFLRMDLGHDFYPIGLALWSGTRQSNAFIYIRGQASGLTQRDGPKLCSRT</sequence>